<accession>A0A2P5CZ27</accession>
<comment type="caution">
    <text evidence="1">The sequence shown here is derived from an EMBL/GenBank/DDBJ whole genome shotgun (WGS) entry which is preliminary data.</text>
</comment>
<evidence type="ECO:0000313" key="2">
    <source>
        <dbReference type="Proteomes" id="UP000237105"/>
    </source>
</evidence>
<dbReference type="AlphaFoldDB" id="A0A2P5CZ27"/>
<dbReference type="OrthoDB" id="10368199at2759"/>
<dbReference type="Proteomes" id="UP000237105">
    <property type="component" value="Unassembled WGS sequence"/>
</dbReference>
<gene>
    <name evidence="1" type="ORF">PanWU01x14_111510</name>
</gene>
<protein>
    <submittedName>
        <fullName evidence="1">Uncharacterized protein</fullName>
    </submittedName>
</protein>
<organism evidence="1 2">
    <name type="scientific">Parasponia andersonii</name>
    <name type="common">Sponia andersonii</name>
    <dbReference type="NCBI Taxonomy" id="3476"/>
    <lineage>
        <taxon>Eukaryota</taxon>
        <taxon>Viridiplantae</taxon>
        <taxon>Streptophyta</taxon>
        <taxon>Embryophyta</taxon>
        <taxon>Tracheophyta</taxon>
        <taxon>Spermatophyta</taxon>
        <taxon>Magnoliopsida</taxon>
        <taxon>eudicotyledons</taxon>
        <taxon>Gunneridae</taxon>
        <taxon>Pentapetalae</taxon>
        <taxon>rosids</taxon>
        <taxon>fabids</taxon>
        <taxon>Rosales</taxon>
        <taxon>Cannabaceae</taxon>
        <taxon>Parasponia</taxon>
    </lineage>
</organism>
<dbReference type="EMBL" id="JXTB01000081">
    <property type="protein sequence ID" value="PON66286.1"/>
    <property type="molecule type" value="Genomic_DNA"/>
</dbReference>
<evidence type="ECO:0000313" key="1">
    <source>
        <dbReference type="EMBL" id="PON66286.1"/>
    </source>
</evidence>
<keyword evidence="2" id="KW-1185">Reference proteome</keyword>
<sequence length="159" mass="17418">MVDEIWGHHDIFSFHKKDDNNAFSGSVIETISNSSNLRNPSISFTKIAGNFNANSLNSGSKLLNGAMDVLRKDLIKEGKVGVVEDGFGNKNILADEVLGDNHVDLPVVGQTVYLDSIDNLFSNIEDLDPKLVFSKKDGDDNNVNVATDPITKKDWSILI</sequence>
<proteinExistence type="predicted"/>
<name>A0A2P5CZ27_PARAD</name>
<reference evidence="2" key="1">
    <citation type="submission" date="2016-06" db="EMBL/GenBank/DDBJ databases">
        <title>Parallel loss of symbiosis genes in relatives of nitrogen-fixing non-legume Parasponia.</title>
        <authorList>
            <person name="Van Velzen R."/>
            <person name="Holmer R."/>
            <person name="Bu F."/>
            <person name="Rutten L."/>
            <person name="Van Zeijl A."/>
            <person name="Liu W."/>
            <person name="Santuari L."/>
            <person name="Cao Q."/>
            <person name="Sharma T."/>
            <person name="Shen D."/>
            <person name="Roswanjaya Y."/>
            <person name="Wardhani T."/>
            <person name="Kalhor M.S."/>
            <person name="Jansen J."/>
            <person name="Van den Hoogen J."/>
            <person name="Gungor B."/>
            <person name="Hartog M."/>
            <person name="Hontelez J."/>
            <person name="Verver J."/>
            <person name="Yang W.-C."/>
            <person name="Schijlen E."/>
            <person name="Repin R."/>
            <person name="Schilthuizen M."/>
            <person name="Schranz E."/>
            <person name="Heidstra R."/>
            <person name="Miyata K."/>
            <person name="Fedorova E."/>
            <person name="Kohlen W."/>
            <person name="Bisseling T."/>
            <person name="Smit S."/>
            <person name="Geurts R."/>
        </authorList>
    </citation>
    <scope>NUCLEOTIDE SEQUENCE [LARGE SCALE GENOMIC DNA]</scope>
    <source>
        <strain evidence="2">cv. WU1-14</strain>
    </source>
</reference>